<dbReference type="RefSeq" id="WP_135414863.1">
    <property type="nucleotide sequence ID" value="NZ_SRLB01000007.1"/>
</dbReference>
<proteinExistence type="predicted"/>
<reference evidence="2 3" key="1">
    <citation type="submission" date="2019-04" db="EMBL/GenBank/DDBJ databases">
        <authorList>
            <person name="Feng G."/>
            <person name="Zhu H."/>
        </authorList>
    </citation>
    <scope>NUCLEOTIDE SEQUENCE [LARGE SCALE GENOMIC DNA]</scope>
    <source>
        <strain evidence="2 3">6HR-1</strain>
    </source>
</reference>
<comment type="caution">
    <text evidence="2">The sequence shown here is derived from an EMBL/GenBank/DDBJ whole genome shotgun (WGS) entry which is preliminary data.</text>
</comment>
<dbReference type="AlphaFoldDB" id="A0A4Z0NRT4"/>
<evidence type="ECO:0000313" key="3">
    <source>
        <dbReference type="Proteomes" id="UP000297535"/>
    </source>
</evidence>
<name>A0A4Z0NRT4_9HYPH</name>
<protein>
    <submittedName>
        <fullName evidence="2">Uncharacterized protein</fullName>
    </submittedName>
</protein>
<evidence type="ECO:0000256" key="1">
    <source>
        <dbReference type="SAM" id="MobiDB-lite"/>
    </source>
</evidence>
<dbReference type="OrthoDB" id="9865393at2"/>
<gene>
    <name evidence="2" type="ORF">EU555_12005</name>
</gene>
<dbReference type="EMBL" id="SRLB01000007">
    <property type="protein sequence ID" value="TGD99871.1"/>
    <property type="molecule type" value="Genomic_DNA"/>
</dbReference>
<keyword evidence="3" id="KW-1185">Reference proteome</keyword>
<organism evidence="2 3">
    <name type="scientific">Methylobacterium nonmethylotrophicum</name>
    <dbReference type="NCBI Taxonomy" id="1141884"/>
    <lineage>
        <taxon>Bacteria</taxon>
        <taxon>Pseudomonadati</taxon>
        <taxon>Pseudomonadota</taxon>
        <taxon>Alphaproteobacteria</taxon>
        <taxon>Hyphomicrobiales</taxon>
        <taxon>Methylobacteriaceae</taxon>
        <taxon>Methylobacterium</taxon>
    </lineage>
</organism>
<dbReference type="Proteomes" id="UP000297535">
    <property type="component" value="Unassembled WGS sequence"/>
</dbReference>
<feature type="region of interest" description="Disordered" evidence="1">
    <location>
        <begin position="77"/>
        <end position="102"/>
    </location>
</feature>
<sequence length="102" mass="11710">MPVSSKTFSNLALRLEDQVEHEHFFLKIYPHYAEPVRQAIADWMASLTEDATNEDFDKLFTYLNRYGNYRAKTNQNPFFLDRPAADSEPQDGYSRGPGMAGS</sequence>
<evidence type="ECO:0000313" key="2">
    <source>
        <dbReference type="EMBL" id="TGD99871.1"/>
    </source>
</evidence>
<accession>A0A4Z0NRT4</accession>